<reference evidence="6" key="1">
    <citation type="submission" date="2018-01" db="EMBL/GenBank/DDBJ databases">
        <authorList>
            <person name="Mao J.F."/>
        </authorList>
    </citation>
    <scope>NUCLEOTIDE SEQUENCE</scope>
    <source>
        <strain evidence="6">Huo1</strain>
        <tissue evidence="6">Leaf</tissue>
    </source>
</reference>
<accession>A0A8X8ZCN1</accession>
<dbReference type="Pfam" id="PF07714">
    <property type="entry name" value="PK_Tyr_Ser-Thr"/>
    <property type="match status" value="1"/>
</dbReference>
<keyword evidence="2 4" id="KW-0547">Nucleotide-binding</keyword>
<keyword evidence="7" id="KW-1185">Reference proteome</keyword>
<dbReference type="InterPro" id="IPR001245">
    <property type="entry name" value="Ser-Thr/Tyr_kinase_cat_dom"/>
</dbReference>
<evidence type="ECO:0000313" key="6">
    <source>
        <dbReference type="EMBL" id="KAG6400287.1"/>
    </source>
</evidence>
<dbReference type="GO" id="GO:0004674">
    <property type="term" value="F:protein serine/threonine kinase activity"/>
    <property type="evidence" value="ECO:0007669"/>
    <property type="project" value="UniProtKB-KW"/>
</dbReference>
<dbReference type="PROSITE" id="PS00109">
    <property type="entry name" value="PROTEIN_KINASE_TYR"/>
    <property type="match status" value="1"/>
</dbReference>
<gene>
    <name evidence="6" type="ORF">SASPL_137112</name>
</gene>
<dbReference type="InterPro" id="IPR017441">
    <property type="entry name" value="Protein_kinase_ATP_BS"/>
</dbReference>
<evidence type="ECO:0000259" key="5">
    <source>
        <dbReference type="PROSITE" id="PS50011"/>
    </source>
</evidence>
<organism evidence="6">
    <name type="scientific">Salvia splendens</name>
    <name type="common">Scarlet sage</name>
    <dbReference type="NCBI Taxonomy" id="180675"/>
    <lineage>
        <taxon>Eukaryota</taxon>
        <taxon>Viridiplantae</taxon>
        <taxon>Streptophyta</taxon>
        <taxon>Embryophyta</taxon>
        <taxon>Tracheophyta</taxon>
        <taxon>Spermatophyta</taxon>
        <taxon>Magnoliopsida</taxon>
        <taxon>eudicotyledons</taxon>
        <taxon>Gunneridae</taxon>
        <taxon>Pentapetalae</taxon>
        <taxon>asterids</taxon>
        <taxon>lamiids</taxon>
        <taxon>Lamiales</taxon>
        <taxon>Lamiaceae</taxon>
        <taxon>Nepetoideae</taxon>
        <taxon>Mentheae</taxon>
        <taxon>Salviinae</taxon>
        <taxon>Salvia</taxon>
        <taxon>Salvia subgen. Calosphace</taxon>
        <taxon>core Calosphace</taxon>
    </lineage>
</organism>
<evidence type="ECO:0000256" key="3">
    <source>
        <dbReference type="ARBA" id="ARBA00022840"/>
    </source>
</evidence>
<dbReference type="InterPro" id="IPR000719">
    <property type="entry name" value="Prot_kinase_dom"/>
</dbReference>
<keyword evidence="1" id="KW-0808">Transferase</keyword>
<dbReference type="GO" id="GO:0005524">
    <property type="term" value="F:ATP binding"/>
    <property type="evidence" value="ECO:0007669"/>
    <property type="project" value="UniProtKB-UniRule"/>
</dbReference>
<feature type="domain" description="Protein kinase" evidence="5">
    <location>
        <begin position="320"/>
        <end position="589"/>
    </location>
</feature>
<evidence type="ECO:0000256" key="2">
    <source>
        <dbReference type="ARBA" id="ARBA00022741"/>
    </source>
</evidence>
<comment type="caution">
    <text evidence="6">The sequence shown here is derived from an EMBL/GenBank/DDBJ whole genome shotgun (WGS) entry which is preliminary data.</text>
</comment>
<dbReference type="Gene3D" id="3.30.200.20">
    <property type="entry name" value="Phosphorylase Kinase, domain 1"/>
    <property type="match status" value="2"/>
</dbReference>
<dbReference type="EMBL" id="PNBA02000014">
    <property type="protein sequence ID" value="KAG6400287.1"/>
    <property type="molecule type" value="Genomic_DNA"/>
</dbReference>
<keyword evidence="1" id="KW-0723">Serine/threonine-protein kinase</keyword>
<dbReference type="PROSITE" id="PS50011">
    <property type="entry name" value="PROTEIN_KINASE_DOM"/>
    <property type="match status" value="2"/>
</dbReference>
<keyword evidence="1" id="KW-0418">Kinase</keyword>
<dbReference type="InterPro" id="IPR011009">
    <property type="entry name" value="Kinase-like_dom_sf"/>
</dbReference>
<keyword evidence="3 4" id="KW-0067">ATP-binding</keyword>
<evidence type="ECO:0000313" key="7">
    <source>
        <dbReference type="Proteomes" id="UP000298416"/>
    </source>
</evidence>
<protein>
    <recommendedName>
        <fullName evidence="5">Protein kinase domain-containing protein</fullName>
    </recommendedName>
</protein>
<dbReference type="SUPFAM" id="SSF56112">
    <property type="entry name" value="Protein kinase-like (PK-like)"/>
    <property type="match status" value="2"/>
</dbReference>
<sequence length="610" mass="68567">MTSSTAEKLCRRFSLAEINLATKDFSREHLIGKGGFGDVFSGFIDNGSSAVAIKRRVGSNSSQGQTEFAAEIETLRNDISQSHVFTNVKGSFGYFDPSYFISGKLTRASDTYSFGVVLLEVLTGRPAVDNRLEENELCMSMWAQEKIRNGKADQIVASNLKGDITQDCLKTYVEVVKKCLHPEPKKRLTMTRVVAQLELALEQQEMIGTTTQKLQFWPNWNRGPKITTLASDKAETKDISNDVSVKASGSTVDVDKQSKAVPGLTVHHTINMLPIYVPSIPLALIMHMTDDVIPGSSSAGADRGVNVVHRVLKSGNEEKFQRLEYMEERPFFMQVRHMPDDFIPRSMSSTSDREVNVFRRVLKSGQEASIKCLDDMPEHDFIAQVSTVSSLQHKNVVNPIGYCLNGGRQLLVYGFSARRSLHDILRGEGEMDGLSWPQRIKIAAGIARGLCYIHENDLIHHDLRSRNVFLFDDETAKITWAEYEPNVKSCYGAPEWPQCTEKSNVFSFGVILLELLTFDPKWHPMNHLRTYLLTWLSSGKAREIVGARVKGDCPPKEAERMVRLAQSCLQFKQDFRPDMTMVVRAISSVECMKAREMEAKMKEIASYMPV</sequence>
<dbReference type="PROSITE" id="PS00107">
    <property type="entry name" value="PROTEIN_KINASE_ATP"/>
    <property type="match status" value="1"/>
</dbReference>
<dbReference type="Pfam" id="PF00069">
    <property type="entry name" value="Pkinase"/>
    <property type="match status" value="1"/>
</dbReference>
<evidence type="ECO:0000256" key="4">
    <source>
        <dbReference type="PROSITE-ProRule" id="PRU10141"/>
    </source>
</evidence>
<feature type="binding site" evidence="4">
    <location>
        <position position="54"/>
    </location>
    <ligand>
        <name>ATP</name>
        <dbReference type="ChEBI" id="CHEBI:30616"/>
    </ligand>
</feature>
<dbReference type="PANTHER" id="PTHR47989">
    <property type="entry name" value="OS01G0750732 PROTEIN"/>
    <property type="match status" value="1"/>
</dbReference>
<name>A0A8X8ZCN1_SALSN</name>
<dbReference type="AlphaFoldDB" id="A0A8X8ZCN1"/>
<dbReference type="Proteomes" id="UP000298416">
    <property type="component" value="Unassembled WGS sequence"/>
</dbReference>
<dbReference type="InterPro" id="IPR008266">
    <property type="entry name" value="Tyr_kinase_AS"/>
</dbReference>
<reference evidence="6" key="2">
    <citation type="submission" date="2020-08" db="EMBL/GenBank/DDBJ databases">
        <title>Plant Genome Project.</title>
        <authorList>
            <person name="Zhang R.-G."/>
        </authorList>
    </citation>
    <scope>NUCLEOTIDE SEQUENCE</scope>
    <source>
        <strain evidence="6">Huo1</strain>
        <tissue evidence="6">Leaf</tissue>
    </source>
</reference>
<dbReference type="Gene3D" id="1.10.510.10">
    <property type="entry name" value="Transferase(Phosphotransferase) domain 1"/>
    <property type="match status" value="2"/>
</dbReference>
<dbReference type="PANTHER" id="PTHR47989:SF61">
    <property type="entry name" value="PROTEIN KINASE DOMAIN-CONTAINING PROTEIN"/>
    <property type="match status" value="1"/>
</dbReference>
<evidence type="ECO:0000256" key="1">
    <source>
        <dbReference type="ARBA" id="ARBA00022527"/>
    </source>
</evidence>
<feature type="domain" description="Protein kinase" evidence="5">
    <location>
        <begin position="1"/>
        <end position="199"/>
    </location>
</feature>
<proteinExistence type="predicted"/>